<evidence type="ECO:0000256" key="1">
    <source>
        <dbReference type="SAM" id="MobiDB-lite"/>
    </source>
</evidence>
<dbReference type="AlphaFoldDB" id="A0A820V1L8"/>
<sequence>IDANIKPLFPPKDPLNKRKFELFFVSVYSIGNSADENSFAIINDIAQTTNVSIDYIFLTTIVTLCHWTMAASLKGAQAYNTPLILFGILCGGSGSKKSAPIRIVKEACEAVEALDGIPVNKSSINASVNMESLCCELEKQPNLLQLWDELAVFLGIFGSTRIDRAAYDRGLMCEFYSPTGIVRRQLVTRHNVMIKPRLNIIAAGHPKRTIECLSGVGLKCQDQKDRNEDGLFNRFIIAVAYKYRPNRETIEPNNKIPKLSHLFYLTKKLHRNTEEYVYNDEAKKFIKDVIYTYDMLSSDKSNEDDFLASCYQKSIERVERLSLALHILKICSRRLFNMVEDIESFGILDDQFKTICTEQELSEADHVIDYDTCFRASLLTKFYLNRTKMLAGYDPLTDNILVNKKHTTDVPENEVKHVKKYIENHPSDRILLSSLPANLKRKITKDQYFVIFREMELEGKGKIEETNNVTGPKGVVFVKKKKTDHQPSTSSTTNQQQASVVSTTNEQATIALTTNQQQMNQTSSINNQETNEP</sequence>
<evidence type="ECO:0000313" key="2">
    <source>
        <dbReference type="EMBL" id="CAF4493272.1"/>
    </source>
</evidence>
<feature type="compositionally biased region" description="Low complexity" evidence="1">
    <location>
        <begin position="513"/>
        <end position="533"/>
    </location>
</feature>
<feature type="region of interest" description="Disordered" evidence="1">
    <location>
        <begin position="480"/>
        <end position="533"/>
    </location>
</feature>
<organism evidence="2 3">
    <name type="scientific">Rotaria socialis</name>
    <dbReference type="NCBI Taxonomy" id="392032"/>
    <lineage>
        <taxon>Eukaryota</taxon>
        <taxon>Metazoa</taxon>
        <taxon>Spiralia</taxon>
        <taxon>Gnathifera</taxon>
        <taxon>Rotifera</taxon>
        <taxon>Eurotatoria</taxon>
        <taxon>Bdelloidea</taxon>
        <taxon>Philodinida</taxon>
        <taxon>Philodinidae</taxon>
        <taxon>Rotaria</taxon>
    </lineage>
</organism>
<reference evidence="2" key="1">
    <citation type="submission" date="2021-02" db="EMBL/GenBank/DDBJ databases">
        <authorList>
            <person name="Nowell W R."/>
        </authorList>
    </citation>
    <scope>NUCLEOTIDE SEQUENCE</scope>
</reference>
<feature type="compositionally biased region" description="Low complexity" evidence="1">
    <location>
        <begin position="486"/>
        <end position="504"/>
    </location>
</feature>
<proteinExistence type="predicted"/>
<dbReference type="Proteomes" id="UP000663873">
    <property type="component" value="Unassembled WGS sequence"/>
</dbReference>
<protein>
    <recommendedName>
        <fullName evidence="4">DUF3987 domain-containing protein</fullName>
    </recommendedName>
</protein>
<evidence type="ECO:0008006" key="4">
    <source>
        <dbReference type="Google" id="ProtNLM"/>
    </source>
</evidence>
<accession>A0A820V1L8</accession>
<name>A0A820V1L8_9BILA</name>
<dbReference type="Pfam" id="PF13148">
    <property type="entry name" value="DUF3987"/>
    <property type="match status" value="1"/>
</dbReference>
<gene>
    <name evidence="2" type="ORF">UJA718_LOCUS25796</name>
</gene>
<dbReference type="EMBL" id="CAJOBP010006458">
    <property type="protein sequence ID" value="CAF4493272.1"/>
    <property type="molecule type" value="Genomic_DNA"/>
</dbReference>
<comment type="caution">
    <text evidence="2">The sequence shown here is derived from an EMBL/GenBank/DDBJ whole genome shotgun (WGS) entry which is preliminary data.</text>
</comment>
<dbReference type="InterPro" id="IPR025048">
    <property type="entry name" value="DUF3987"/>
</dbReference>
<evidence type="ECO:0000313" key="3">
    <source>
        <dbReference type="Proteomes" id="UP000663873"/>
    </source>
</evidence>
<keyword evidence="3" id="KW-1185">Reference proteome</keyword>
<feature type="non-terminal residue" evidence="2">
    <location>
        <position position="1"/>
    </location>
</feature>